<evidence type="ECO:0000313" key="1">
    <source>
        <dbReference type="EMBL" id="MFC1413361.1"/>
    </source>
</evidence>
<dbReference type="EMBL" id="JBHEZX010000016">
    <property type="protein sequence ID" value="MFC1413361.1"/>
    <property type="molecule type" value="Genomic_DNA"/>
</dbReference>
<protein>
    <submittedName>
        <fullName evidence="1">Uncharacterized protein</fullName>
    </submittedName>
</protein>
<accession>A0ABV6VID0</accession>
<dbReference type="Proteomes" id="UP001592582">
    <property type="component" value="Unassembled WGS sequence"/>
</dbReference>
<comment type="caution">
    <text evidence="1">The sequence shown here is derived from an EMBL/GenBank/DDBJ whole genome shotgun (WGS) entry which is preliminary data.</text>
</comment>
<sequence>MAPIPKQLCTYCNQLLPQTDFTPSVRGKRGYYCKPCKQISNAQRDRRKLDDSDTPVEAKRGRRRKTYAEKLANRAEKESQRASDGLSRVHWVGCPCPHPATAYGAIERLKELTAKAIAHSEAEYAGKDEPAPVFLGVYFDHSCNPCGTTYRTVALVDDGTVTRVDRIELDAEGSNLASYRQQIPDFPSRRIYAAPPEQ</sequence>
<keyword evidence="2" id="KW-1185">Reference proteome</keyword>
<organism evidence="1 2">
    <name type="scientific">Streptacidiphilus alkalitolerans</name>
    <dbReference type="NCBI Taxonomy" id="3342712"/>
    <lineage>
        <taxon>Bacteria</taxon>
        <taxon>Bacillati</taxon>
        <taxon>Actinomycetota</taxon>
        <taxon>Actinomycetes</taxon>
        <taxon>Kitasatosporales</taxon>
        <taxon>Streptomycetaceae</taxon>
        <taxon>Streptacidiphilus</taxon>
    </lineage>
</organism>
<proteinExistence type="predicted"/>
<evidence type="ECO:0000313" key="2">
    <source>
        <dbReference type="Proteomes" id="UP001592582"/>
    </source>
</evidence>
<reference evidence="1 2" key="1">
    <citation type="submission" date="2024-09" db="EMBL/GenBank/DDBJ databases">
        <authorList>
            <person name="Lee S.D."/>
        </authorList>
    </citation>
    <scope>NUCLEOTIDE SEQUENCE [LARGE SCALE GENOMIC DNA]</scope>
    <source>
        <strain evidence="1 2">N1-1</strain>
    </source>
</reference>
<gene>
    <name evidence="1" type="ORF">ACEZDG_29265</name>
</gene>
<name>A0ABV6VID0_9ACTN</name>